<dbReference type="GO" id="GO:0015677">
    <property type="term" value="P:copper ion import"/>
    <property type="evidence" value="ECO:0007669"/>
    <property type="project" value="TreeGrafter"/>
</dbReference>
<keyword evidence="4" id="KW-0813">Transport</keyword>
<dbReference type="Pfam" id="PF01794">
    <property type="entry name" value="Ferric_reduct"/>
    <property type="match status" value="1"/>
</dbReference>
<evidence type="ECO:0000256" key="13">
    <source>
        <dbReference type="ARBA" id="ARBA00048483"/>
    </source>
</evidence>
<keyword evidence="11 15" id="KW-0472">Membrane</keyword>
<evidence type="ECO:0000256" key="15">
    <source>
        <dbReference type="SAM" id="Phobius"/>
    </source>
</evidence>
<evidence type="ECO:0000313" key="17">
    <source>
        <dbReference type="EMBL" id="THH20581.1"/>
    </source>
</evidence>
<feature type="transmembrane region" description="Helical" evidence="15">
    <location>
        <begin position="263"/>
        <end position="281"/>
    </location>
</feature>
<comment type="catalytic activity">
    <reaction evidence="13">
        <text>2 a Fe(II)-siderophore + NADP(+) + H(+) = 2 a Fe(III)-siderophore + NADPH</text>
        <dbReference type="Rhea" id="RHEA:28795"/>
        <dbReference type="Rhea" id="RHEA-COMP:11342"/>
        <dbReference type="Rhea" id="RHEA-COMP:11344"/>
        <dbReference type="ChEBI" id="CHEBI:15378"/>
        <dbReference type="ChEBI" id="CHEBI:29033"/>
        <dbReference type="ChEBI" id="CHEBI:29034"/>
        <dbReference type="ChEBI" id="CHEBI:57783"/>
        <dbReference type="ChEBI" id="CHEBI:58349"/>
        <dbReference type="EC" id="1.16.1.9"/>
    </reaction>
</comment>
<feature type="compositionally biased region" description="Low complexity" evidence="14">
    <location>
        <begin position="1"/>
        <end position="23"/>
    </location>
</feature>
<dbReference type="InterPro" id="IPR039261">
    <property type="entry name" value="FNR_nucleotide-bd"/>
</dbReference>
<dbReference type="OrthoDB" id="17725at2759"/>
<dbReference type="CDD" id="cd06186">
    <property type="entry name" value="NOX_Duox_like_FAD_NADP"/>
    <property type="match status" value="1"/>
</dbReference>
<dbReference type="PROSITE" id="PS51384">
    <property type="entry name" value="FAD_FR"/>
    <property type="match status" value="1"/>
</dbReference>
<comment type="similarity">
    <text evidence="2">Belongs to the ferric reductase (FRE) family.</text>
</comment>
<evidence type="ECO:0000256" key="8">
    <source>
        <dbReference type="ARBA" id="ARBA00022989"/>
    </source>
</evidence>
<evidence type="ECO:0000256" key="5">
    <source>
        <dbReference type="ARBA" id="ARBA00022475"/>
    </source>
</evidence>
<dbReference type="InterPro" id="IPR017938">
    <property type="entry name" value="Riboflavin_synthase-like_b-brl"/>
</dbReference>
<reference evidence="17 18" key="1">
    <citation type="submission" date="2019-02" db="EMBL/GenBank/DDBJ databases">
        <title>Genome sequencing of the rare red list fungi Bondarzewia mesenterica.</title>
        <authorList>
            <person name="Buettner E."/>
            <person name="Kellner H."/>
        </authorList>
    </citation>
    <scope>NUCLEOTIDE SEQUENCE [LARGE SCALE GENOMIC DNA]</scope>
    <source>
        <strain evidence="17 18">DSM 108281</strain>
    </source>
</reference>
<dbReference type="GO" id="GO:0006879">
    <property type="term" value="P:intracellular iron ion homeostasis"/>
    <property type="evidence" value="ECO:0007669"/>
    <property type="project" value="TreeGrafter"/>
</dbReference>
<evidence type="ECO:0000256" key="1">
    <source>
        <dbReference type="ARBA" id="ARBA00004651"/>
    </source>
</evidence>
<dbReference type="EC" id="1.16.1.9" evidence="3"/>
<dbReference type="PANTHER" id="PTHR32361">
    <property type="entry name" value="FERRIC/CUPRIC REDUCTASE TRANSMEMBRANE COMPONENT"/>
    <property type="match status" value="1"/>
</dbReference>
<organism evidence="17 18">
    <name type="scientific">Bondarzewia mesenterica</name>
    <dbReference type="NCBI Taxonomy" id="1095465"/>
    <lineage>
        <taxon>Eukaryota</taxon>
        <taxon>Fungi</taxon>
        <taxon>Dikarya</taxon>
        <taxon>Basidiomycota</taxon>
        <taxon>Agaricomycotina</taxon>
        <taxon>Agaricomycetes</taxon>
        <taxon>Russulales</taxon>
        <taxon>Bondarzewiaceae</taxon>
        <taxon>Bondarzewia</taxon>
    </lineage>
</organism>
<evidence type="ECO:0000256" key="6">
    <source>
        <dbReference type="ARBA" id="ARBA00022692"/>
    </source>
</evidence>
<gene>
    <name evidence="17" type="ORF">EW146_g795</name>
</gene>
<dbReference type="InterPro" id="IPR013121">
    <property type="entry name" value="Fe_red_NAD-bd_6"/>
</dbReference>
<evidence type="ECO:0000256" key="11">
    <source>
        <dbReference type="ARBA" id="ARBA00023136"/>
    </source>
</evidence>
<feature type="region of interest" description="Disordered" evidence="14">
    <location>
        <begin position="1"/>
        <end position="24"/>
    </location>
</feature>
<feature type="transmembrane region" description="Helical" evidence="15">
    <location>
        <begin position="34"/>
        <end position="54"/>
    </location>
</feature>
<evidence type="ECO:0000259" key="16">
    <source>
        <dbReference type="PROSITE" id="PS51384"/>
    </source>
</evidence>
<keyword evidence="10" id="KW-0406">Ion transport</keyword>
<feature type="transmembrane region" description="Helical" evidence="15">
    <location>
        <begin position="288"/>
        <end position="308"/>
    </location>
</feature>
<dbReference type="EMBL" id="SGPL01000018">
    <property type="protein sequence ID" value="THH20581.1"/>
    <property type="molecule type" value="Genomic_DNA"/>
</dbReference>
<evidence type="ECO:0000256" key="3">
    <source>
        <dbReference type="ARBA" id="ARBA00012668"/>
    </source>
</evidence>
<keyword evidence="9" id="KW-0560">Oxidoreductase</keyword>
<evidence type="ECO:0000256" key="7">
    <source>
        <dbReference type="ARBA" id="ARBA00022982"/>
    </source>
</evidence>
<evidence type="ECO:0000256" key="2">
    <source>
        <dbReference type="ARBA" id="ARBA00006278"/>
    </source>
</evidence>
<evidence type="ECO:0000256" key="4">
    <source>
        <dbReference type="ARBA" id="ARBA00022448"/>
    </source>
</evidence>
<evidence type="ECO:0000256" key="10">
    <source>
        <dbReference type="ARBA" id="ARBA00023065"/>
    </source>
</evidence>
<dbReference type="InterPro" id="IPR017927">
    <property type="entry name" value="FAD-bd_FR_type"/>
</dbReference>
<dbReference type="GO" id="GO:0052851">
    <property type="term" value="F:ferric-chelate reductase (NADPH) activity"/>
    <property type="evidence" value="ECO:0007669"/>
    <property type="project" value="UniProtKB-EC"/>
</dbReference>
<dbReference type="Gene3D" id="3.40.50.80">
    <property type="entry name" value="Nucleotide-binding domain of ferredoxin-NADP reductase (FNR) module"/>
    <property type="match status" value="1"/>
</dbReference>
<evidence type="ECO:0000256" key="14">
    <source>
        <dbReference type="SAM" id="MobiDB-lite"/>
    </source>
</evidence>
<keyword evidence="8 15" id="KW-1133">Transmembrane helix</keyword>
<evidence type="ECO:0000256" key="12">
    <source>
        <dbReference type="ARBA" id="ARBA00023180"/>
    </source>
</evidence>
<evidence type="ECO:0000256" key="9">
    <source>
        <dbReference type="ARBA" id="ARBA00023002"/>
    </source>
</evidence>
<comment type="subcellular location">
    <subcellularLocation>
        <location evidence="1">Cell membrane</location>
        <topology evidence="1">Multi-pass membrane protein</topology>
    </subcellularLocation>
</comment>
<dbReference type="PANTHER" id="PTHR32361:SF9">
    <property type="entry name" value="FERRIC REDUCTASE TRANSMEMBRANE COMPONENT 3-RELATED"/>
    <property type="match status" value="1"/>
</dbReference>
<dbReference type="Pfam" id="PF08030">
    <property type="entry name" value="NAD_binding_6"/>
    <property type="match status" value="1"/>
</dbReference>
<dbReference type="InterPro" id="IPR013112">
    <property type="entry name" value="FAD-bd_8"/>
</dbReference>
<sequence>MSSADTSSTNSAAGGASSGDSAGPATKEFDDSTFVFHIDIVLLCVFGLYVLFTLPRAFARICRTSELRAGHLLRSGGSHRIVPLPLGSAGDLQQVNASRPELDSELSHSYNSHAHLVSNLSASGKSRKYNPPPRVPRLSTLIHPFIGYALNYRVAPSMSVAKLFILAVYLGIVFYAAFYKSDPFSAPIRAGFVGMSQIPIVVALATKNNLLSYLSGTGYEKLNFIHRFGGRLIALGVNVHALGYIYQWSIAGTVMEEIKAPPILAGLVGLAGVDLLAFFSIQFVRQRFYNFFFISHIVGFFVFLIAAIIHFPVTIPYCAAAFAVYGFDHLLRAIKTRFATGTLVAIPALGSTVVSVPDLGHGWRAGQHVRLRVVSPSASSALGPFGYCWAWLVGRARPFTISTASGGDGGLQLIVKKKHGGWTGDLFDMAQVQDRVAEDKWMDTEKGVSTGGSREVRVMVEGPYGKSLVCFLQAWYESLTRAYDAGGPGYTLFASYSGALLVAGGSGITFVLSVLSDLLQKHEEGRSRLRVVQVVWSVADPSALTALLPTVVSFLQPRPSPYGSLQVRIAVHYTRAPPTGSLEALSSLPQPAGLNLCSGRANLSMSLAETADAVLLAQPMSYSRDDEGRFLPPSGIIVGVCGPVELGDEVGNAVGNMDWKKWREVGGVEAYEEVFGW</sequence>
<keyword evidence="6 15" id="KW-0812">Transmembrane</keyword>
<keyword evidence="18" id="KW-1185">Reference proteome</keyword>
<comment type="caution">
    <text evidence="17">The sequence shown here is derived from an EMBL/GenBank/DDBJ whole genome shotgun (WGS) entry which is preliminary data.</text>
</comment>
<dbReference type="SFLD" id="SFLDS00052">
    <property type="entry name" value="Ferric_Reductase_Domain"/>
    <property type="match status" value="1"/>
</dbReference>
<accession>A0A4S4M816</accession>
<feature type="transmembrane region" description="Helical" evidence="15">
    <location>
        <begin position="160"/>
        <end position="178"/>
    </location>
</feature>
<evidence type="ECO:0000313" key="18">
    <source>
        <dbReference type="Proteomes" id="UP000310158"/>
    </source>
</evidence>
<keyword evidence="12" id="KW-0325">Glycoprotein</keyword>
<dbReference type="InterPro" id="IPR051410">
    <property type="entry name" value="Ferric/Cupric_Reductase"/>
</dbReference>
<dbReference type="SUPFAM" id="SSF52343">
    <property type="entry name" value="Ferredoxin reductase-like, C-terminal NADP-linked domain"/>
    <property type="match status" value="1"/>
</dbReference>
<dbReference type="SUPFAM" id="SSF63380">
    <property type="entry name" value="Riboflavin synthase domain-like"/>
    <property type="match status" value="1"/>
</dbReference>
<dbReference type="AlphaFoldDB" id="A0A4S4M816"/>
<dbReference type="GO" id="GO:0006826">
    <property type="term" value="P:iron ion transport"/>
    <property type="evidence" value="ECO:0007669"/>
    <property type="project" value="UniProtKB-ARBA"/>
</dbReference>
<proteinExistence type="inferred from homology"/>
<name>A0A4S4M816_9AGAM</name>
<dbReference type="Pfam" id="PF08022">
    <property type="entry name" value="FAD_binding_8"/>
    <property type="match status" value="1"/>
</dbReference>
<feature type="transmembrane region" description="Helical" evidence="15">
    <location>
        <begin position="232"/>
        <end position="251"/>
    </location>
</feature>
<dbReference type="SFLD" id="SFLDG01168">
    <property type="entry name" value="Ferric_reductase_subgroup_(FRE"/>
    <property type="match status" value="1"/>
</dbReference>
<feature type="domain" description="FAD-binding FR-type" evidence="16">
    <location>
        <begin position="326"/>
        <end position="470"/>
    </location>
</feature>
<keyword evidence="5" id="KW-1003">Cell membrane</keyword>
<dbReference type="InterPro" id="IPR013130">
    <property type="entry name" value="Fe3_Rdtase_TM_dom"/>
</dbReference>
<keyword evidence="7" id="KW-0249">Electron transport</keyword>
<dbReference type="Proteomes" id="UP000310158">
    <property type="component" value="Unassembled WGS sequence"/>
</dbReference>
<feature type="transmembrane region" description="Helical" evidence="15">
    <location>
        <begin position="190"/>
        <end position="211"/>
    </location>
</feature>
<dbReference type="GO" id="GO:0005886">
    <property type="term" value="C:plasma membrane"/>
    <property type="evidence" value="ECO:0007669"/>
    <property type="project" value="UniProtKB-SubCell"/>
</dbReference>
<protein>
    <recommendedName>
        <fullName evidence="3">ferric-chelate reductase (NADPH)</fullName>
        <ecNumber evidence="3">1.16.1.9</ecNumber>
    </recommendedName>
</protein>